<dbReference type="SFLD" id="SFLDG01067">
    <property type="entry name" value="SPASM/twitch_domain_containing"/>
    <property type="match status" value="1"/>
</dbReference>
<sequence length="385" mass="44290">MSYFIKMVGFFIRKIKFFYSSSPLFRNFFSWFASTPLYFIIMKHKISSQIKKDQKGPFNLVIETSNFCNARCLMCPYKTMKRVKKIMSDEIFEKIISRVKKEKLPINKVFFSGMGEPLTDPKLITRIAAVKKLGFPVRLYTNASLLTAAISQKLVDSGVDEVNISFNGTNPQEYEKIMGLNFQKTVQNINKLIEIKNPRPYGWSFRFLGIKHQSHSPRPFVQISSIVIEENKKSIQKHLKSWQGKVDSVTVSLAHQWGGGVKISSKLKVKSSTREPEQEFGSGLPCTQRGTRAKLKKVYPCRSLWHTLVIDSRGNFVVCCRDYESKYVLGNVITHSFAAIHQSSILEKFRQLHLQHSFNKLPQMCQKCNFPYQGGGEWLMPRALD</sequence>
<dbReference type="InterPro" id="IPR013785">
    <property type="entry name" value="Aldolase_TIM"/>
</dbReference>
<dbReference type="PROSITE" id="PS51918">
    <property type="entry name" value="RADICAL_SAM"/>
    <property type="match status" value="1"/>
</dbReference>
<protein>
    <recommendedName>
        <fullName evidence="7">Radical SAM core domain-containing protein</fullName>
    </recommendedName>
</protein>
<keyword evidence="2" id="KW-0004">4Fe-4S</keyword>
<keyword evidence="6" id="KW-0411">Iron-sulfur</keyword>
<dbReference type="GO" id="GO:0051536">
    <property type="term" value="F:iron-sulfur cluster binding"/>
    <property type="evidence" value="ECO:0007669"/>
    <property type="project" value="UniProtKB-KW"/>
</dbReference>
<dbReference type="GO" id="GO:0003824">
    <property type="term" value="F:catalytic activity"/>
    <property type="evidence" value="ECO:0007669"/>
    <property type="project" value="InterPro"/>
</dbReference>
<proteinExistence type="predicted"/>
<name>A0A2M8L695_9BACT</name>
<dbReference type="InterPro" id="IPR058240">
    <property type="entry name" value="rSAM_sf"/>
</dbReference>
<evidence type="ECO:0000256" key="6">
    <source>
        <dbReference type="ARBA" id="ARBA00023014"/>
    </source>
</evidence>
<dbReference type="GO" id="GO:0046872">
    <property type="term" value="F:metal ion binding"/>
    <property type="evidence" value="ECO:0007669"/>
    <property type="project" value="UniProtKB-KW"/>
</dbReference>
<evidence type="ECO:0000256" key="5">
    <source>
        <dbReference type="ARBA" id="ARBA00023004"/>
    </source>
</evidence>
<evidence type="ECO:0000313" key="8">
    <source>
        <dbReference type="EMBL" id="PJE69353.1"/>
    </source>
</evidence>
<dbReference type="Proteomes" id="UP000229500">
    <property type="component" value="Unassembled WGS sequence"/>
</dbReference>
<dbReference type="AlphaFoldDB" id="A0A2M8L695"/>
<evidence type="ECO:0000256" key="4">
    <source>
        <dbReference type="ARBA" id="ARBA00022723"/>
    </source>
</evidence>
<dbReference type="CDD" id="cd01335">
    <property type="entry name" value="Radical_SAM"/>
    <property type="match status" value="1"/>
</dbReference>
<dbReference type="SFLD" id="SFLDG01387">
    <property type="entry name" value="BtrN-like_SPASM_domain_contain"/>
    <property type="match status" value="1"/>
</dbReference>
<dbReference type="SUPFAM" id="SSF102114">
    <property type="entry name" value="Radical SAM enzymes"/>
    <property type="match status" value="1"/>
</dbReference>
<evidence type="ECO:0000256" key="3">
    <source>
        <dbReference type="ARBA" id="ARBA00022691"/>
    </source>
</evidence>
<gene>
    <name evidence="8" type="ORF">COU96_00240</name>
</gene>
<dbReference type="CDD" id="cd21109">
    <property type="entry name" value="SPASM"/>
    <property type="match status" value="1"/>
</dbReference>
<dbReference type="InterPro" id="IPR034391">
    <property type="entry name" value="AdoMet-like_SPASM_containing"/>
</dbReference>
<evidence type="ECO:0000256" key="1">
    <source>
        <dbReference type="ARBA" id="ARBA00001966"/>
    </source>
</evidence>
<dbReference type="PANTHER" id="PTHR11228:SF7">
    <property type="entry name" value="PQQA PEPTIDE CYCLASE"/>
    <property type="match status" value="1"/>
</dbReference>
<evidence type="ECO:0000259" key="7">
    <source>
        <dbReference type="PROSITE" id="PS51918"/>
    </source>
</evidence>
<evidence type="ECO:0000313" key="9">
    <source>
        <dbReference type="Proteomes" id="UP000229500"/>
    </source>
</evidence>
<reference evidence="9" key="1">
    <citation type="submission" date="2017-09" db="EMBL/GenBank/DDBJ databases">
        <title>Depth-based differentiation of microbial function through sediment-hosted aquifers and enrichment of novel symbionts in the deep terrestrial subsurface.</title>
        <authorList>
            <person name="Probst A.J."/>
            <person name="Ladd B."/>
            <person name="Jarett J.K."/>
            <person name="Geller-Mcgrath D.E."/>
            <person name="Sieber C.M.K."/>
            <person name="Emerson J.B."/>
            <person name="Anantharaman K."/>
            <person name="Thomas B.C."/>
            <person name="Malmstrom R."/>
            <person name="Stieglmeier M."/>
            <person name="Klingl A."/>
            <person name="Woyke T."/>
            <person name="Ryan C.M."/>
            <person name="Banfield J.F."/>
        </authorList>
    </citation>
    <scope>NUCLEOTIDE SEQUENCE [LARGE SCALE GENOMIC DNA]</scope>
</reference>
<comment type="cofactor">
    <cofactor evidence="1">
        <name>[4Fe-4S] cluster</name>
        <dbReference type="ChEBI" id="CHEBI:49883"/>
    </cofactor>
</comment>
<dbReference type="PANTHER" id="PTHR11228">
    <property type="entry name" value="RADICAL SAM DOMAIN PROTEIN"/>
    <property type="match status" value="1"/>
</dbReference>
<dbReference type="EMBL" id="PFEL01000012">
    <property type="protein sequence ID" value="PJE69353.1"/>
    <property type="molecule type" value="Genomic_DNA"/>
</dbReference>
<dbReference type="InterPro" id="IPR050377">
    <property type="entry name" value="Radical_SAM_PqqE_MftC-like"/>
</dbReference>
<comment type="caution">
    <text evidence="8">The sequence shown here is derived from an EMBL/GenBank/DDBJ whole genome shotgun (WGS) entry which is preliminary data.</text>
</comment>
<keyword evidence="5" id="KW-0408">Iron</keyword>
<dbReference type="SFLD" id="SFLDS00029">
    <property type="entry name" value="Radical_SAM"/>
    <property type="match status" value="1"/>
</dbReference>
<dbReference type="Pfam" id="PF04055">
    <property type="entry name" value="Radical_SAM"/>
    <property type="match status" value="1"/>
</dbReference>
<dbReference type="Gene3D" id="3.20.20.70">
    <property type="entry name" value="Aldolase class I"/>
    <property type="match status" value="1"/>
</dbReference>
<dbReference type="SMART" id="SM00729">
    <property type="entry name" value="Elp3"/>
    <property type="match status" value="1"/>
</dbReference>
<dbReference type="Pfam" id="PF13186">
    <property type="entry name" value="SPASM"/>
    <property type="match status" value="1"/>
</dbReference>
<organism evidence="8 9">
    <name type="scientific">Candidatus Shapirobacteria bacterium CG10_big_fil_rev_8_21_14_0_10_38_14</name>
    <dbReference type="NCBI Taxonomy" id="1974483"/>
    <lineage>
        <taxon>Bacteria</taxon>
        <taxon>Candidatus Shapironibacteriota</taxon>
    </lineage>
</organism>
<dbReference type="InterPro" id="IPR006638">
    <property type="entry name" value="Elp3/MiaA/NifB-like_rSAM"/>
</dbReference>
<keyword evidence="4" id="KW-0479">Metal-binding</keyword>
<keyword evidence="3" id="KW-0949">S-adenosyl-L-methionine</keyword>
<feature type="domain" description="Radical SAM core" evidence="7">
    <location>
        <begin position="54"/>
        <end position="285"/>
    </location>
</feature>
<dbReference type="InterPro" id="IPR023885">
    <property type="entry name" value="4Fe4S-binding_SPASM_dom"/>
</dbReference>
<evidence type="ECO:0000256" key="2">
    <source>
        <dbReference type="ARBA" id="ARBA00022485"/>
    </source>
</evidence>
<dbReference type="InterPro" id="IPR007197">
    <property type="entry name" value="rSAM"/>
</dbReference>
<accession>A0A2M8L695</accession>